<dbReference type="EMBL" id="JACEGQ020000005">
    <property type="protein sequence ID" value="KAH8507133.1"/>
    <property type="molecule type" value="Genomic_DNA"/>
</dbReference>
<protein>
    <submittedName>
        <fullName evidence="1">Uncharacterized protein</fullName>
    </submittedName>
</protein>
<feature type="non-terminal residue" evidence="1">
    <location>
        <position position="69"/>
    </location>
</feature>
<name>A0A8T2YPP5_POPDE</name>
<comment type="caution">
    <text evidence="1">The sequence shown here is derived from an EMBL/GenBank/DDBJ whole genome shotgun (WGS) entry which is preliminary data.</text>
</comment>
<dbReference type="AlphaFoldDB" id="A0A8T2YPP5"/>
<keyword evidence="2" id="KW-1185">Reference proteome</keyword>
<sequence>LLNLAVAVSSRTDTIQSPEKHCHHRLPEDGLCTEEWRDKDFEGGKVYLACCPQVSESQSSAAVPALECC</sequence>
<organism evidence="1 2">
    <name type="scientific">Populus deltoides</name>
    <name type="common">Eastern poplar</name>
    <name type="synonym">Eastern cottonwood</name>
    <dbReference type="NCBI Taxonomy" id="3696"/>
    <lineage>
        <taxon>Eukaryota</taxon>
        <taxon>Viridiplantae</taxon>
        <taxon>Streptophyta</taxon>
        <taxon>Embryophyta</taxon>
        <taxon>Tracheophyta</taxon>
        <taxon>Spermatophyta</taxon>
        <taxon>Magnoliopsida</taxon>
        <taxon>eudicotyledons</taxon>
        <taxon>Gunneridae</taxon>
        <taxon>Pentapetalae</taxon>
        <taxon>rosids</taxon>
        <taxon>fabids</taxon>
        <taxon>Malpighiales</taxon>
        <taxon>Salicaceae</taxon>
        <taxon>Saliceae</taxon>
        <taxon>Populus</taxon>
    </lineage>
</organism>
<evidence type="ECO:0000313" key="2">
    <source>
        <dbReference type="Proteomes" id="UP000807159"/>
    </source>
</evidence>
<gene>
    <name evidence="1" type="ORF">H0E87_009587</name>
</gene>
<evidence type="ECO:0000313" key="1">
    <source>
        <dbReference type="EMBL" id="KAH8507133.1"/>
    </source>
</evidence>
<proteinExistence type="predicted"/>
<dbReference type="Proteomes" id="UP000807159">
    <property type="component" value="Chromosome 5"/>
</dbReference>
<reference evidence="1" key="1">
    <citation type="journal article" date="2021" name="J. Hered.">
        <title>Genome Assembly of Salicaceae Populus deltoides (Eastern Cottonwood) I-69 Based on Nanopore Sequencing and Hi-C Technologies.</title>
        <authorList>
            <person name="Bai S."/>
            <person name="Wu H."/>
            <person name="Zhang J."/>
            <person name="Pan Z."/>
            <person name="Zhao W."/>
            <person name="Li Z."/>
            <person name="Tong C."/>
        </authorList>
    </citation>
    <scope>NUCLEOTIDE SEQUENCE</scope>
    <source>
        <tissue evidence="1">Leaf</tissue>
    </source>
</reference>
<accession>A0A8T2YPP5</accession>